<evidence type="ECO:0000256" key="1">
    <source>
        <dbReference type="ARBA" id="ARBA00008001"/>
    </source>
</evidence>
<dbReference type="InterPro" id="IPR043502">
    <property type="entry name" value="DNA/RNA_pol_sf"/>
</dbReference>
<dbReference type="CDD" id="cd01648">
    <property type="entry name" value="TERT"/>
    <property type="match status" value="1"/>
</dbReference>
<dbReference type="Pfam" id="PF21399">
    <property type="entry name" value="TERT_C"/>
    <property type="match status" value="1"/>
</dbReference>
<dbReference type="InterPro" id="IPR003545">
    <property type="entry name" value="Telomerase_RT"/>
</dbReference>
<dbReference type="SMART" id="SM00975">
    <property type="entry name" value="Telomerase_RBD"/>
    <property type="match status" value="1"/>
</dbReference>
<dbReference type="GO" id="GO:0003720">
    <property type="term" value="F:telomerase activity"/>
    <property type="evidence" value="ECO:0007669"/>
    <property type="project" value="InterPro"/>
</dbReference>
<reference evidence="16" key="1">
    <citation type="submission" date="2022-11" db="UniProtKB">
        <authorList>
            <consortium name="EnsemblMetazoa"/>
        </authorList>
    </citation>
    <scope>IDENTIFICATION</scope>
</reference>
<dbReference type="PANTHER" id="PTHR12066">
    <property type="entry name" value="TELOMERASE REVERSE TRANSCRIPTASE"/>
    <property type="match status" value="1"/>
</dbReference>
<dbReference type="InterPro" id="IPR049139">
    <property type="entry name" value="TERT_C"/>
</dbReference>
<keyword evidence="11 14" id="KW-0539">Nucleus</keyword>
<dbReference type="GO" id="GO:0070034">
    <property type="term" value="F:telomerase RNA binding"/>
    <property type="evidence" value="ECO:0007669"/>
    <property type="project" value="TreeGrafter"/>
</dbReference>
<evidence type="ECO:0000313" key="17">
    <source>
        <dbReference type="Proteomes" id="UP000887568"/>
    </source>
</evidence>
<evidence type="ECO:0000313" key="16">
    <source>
        <dbReference type="EnsemblMetazoa" id="XP_038051267.1"/>
    </source>
</evidence>
<dbReference type="PRINTS" id="PR01365">
    <property type="entry name" value="TELOMERASERT"/>
</dbReference>
<comment type="similarity">
    <text evidence="1 14">Belongs to the reverse transcriptase family. Telomerase subfamily.</text>
</comment>
<dbReference type="OrthoDB" id="289721at2759"/>
<dbReference type="Gene3D" id="1.10.132.70">
    <property type="match status" value="1"/>
</dbReference>
<keyword evidence="10 14" id="KW-0695">RNA-directed DNA polymerase</keyword>
<dbReference type="Pfam" id="PF00078">
    <property type="entry name" value="RVT_1"/>
    <property type="match status" value="1"/>
</dbReference>
<dbReference type="EnsemblMetazoa" id="XM_038195339.1">
    <property type="protein sequence ID" value="XP_038051267.1"/>
    <property type="gene ID" value="LOC119724335"/>
</dbReference>
<dbReference type="GO" id="GO:0007004">
    <property type="term" value="P:telomere maintenance via telomerase"/>
    <property type="evidence" value="ECO:0007669"/>
    <property type="project" value="TreeGrafter"/>
</dbReference>
<evidence type="ECO:0000256" key="3">
    <source>
        <dbReference type="ARBA" id="ARBA00016182"/>
    </source>
</evidence>
<evidence type="ECO:0000256" key="12">
    <source>
        <dbReference type="ARBA" id="ARBA00032044"/>
    </source>
</evidence>
<keyword evidence="9 14" id="KW-0779">Telomere</keyword>
<evidence type="ECO:0000256" key="10">
    <source>
        <dbReference type="ARBA" id="ARBA00022918"/>
    </source>
</evidence>
<keyword evidence="7 14" id="KW-0479">Metal-binding</keyword>
<evidence type="ECO:0000256" key="2">
    <source>
        <dbReference type="ARBA" id="ARBA00012493"/>
    </source>
</evidence>
<keyword evidence="8 14" id="KW-0460">Magnesium</keyword>
<dbReference type="Gene3D" id="3.30.70.2630">
    <property type="match status" value="1"/>
</dbReference>
<keyword evidence="4 14" id="KW-0158">Chromosome</keyword>
<dbReference type="GO" id="GO:0000781">
    <property type="term" value="C:chromosome, telomeric region"/>
    <property type="evidence" value="ECO:0007669"/>
    <property type="project" value="UniProtKB-SubCell"/>
</dbReference>
<feature type="domain" description="Reverse transcriptase" evidence="15">
    <location>
        <begin position="438"/>
        <end position="757"/>
    </location>
</feature>
<dbReference type="Proteomes" id="UP000887568">
    <property type="component" value="Unplaced"/>
</dbReference>
<comment type="function">
    <text evidence="14">Telomerase is a ribonucleoprotein enzyme essential for the replication of chromosome termini in most eukaryotes. It elongates telomeres. It is a reverse transcriptase that adds simple sequence repeats to chromosome ends by copying a template sequence within the RNA component of the enzyme.</text>
</comment>
<evidence type="ECO:0000259" key="15">
    <source>
        <dbReference type="PROSITE" id="PS50878"/>
    </source>
</evidence>
<dbReference type="Pfam" id="PF12009">
    <property type="entry name" value="Telomerase_RBD"/>
    <property type="match status" value="1"/>
</dbReference>
<dbReference type="OMA" id="AYMIQRY"/>
<dbReference type="PROSITE" id="PS50878">
    <property type="entry name" value="RT_POL"/>
    <property type="match status" value="1"/>
</dbReference>
<dbReference type="GeneID" id="119724335"/>
<organism evidence="16 17">
    <name type="scientific">Patiria miniata</name>
    <name type="common">Bat star</name>
    <name type="synonym">Asterina miniata</name>
    <dbReference type="NCBI Taxonomy" id="46514"/>
    <lineage>
        <taxon>Eukaryota</taxon>
        <taxon>Metazoa</taxon>
        <taxon>Echinodermata</taxon>
        <taxon>Eleutherozoa</taxon>
        <taxon>Asterozoa</taxon>
        <taxon>Asteroidea</taxon>
        <taxon>Valvatacea</taxon>
        <taxon>Valvatida</taxon>
        <taxon>Asterinidae</taxon>
        <taxon>Patiria</taxon>
    </lineage>
</organism>
<accession>A0A913ZHK7</accession>
<evidence type="ECO:0000256" key="4">
    <source>
        <dbReference type="ARBA" id="ARBA00022454"/>
    </source>
</evidence>
<dbReference type="Gene3D" id="1.10.357.90">
    <property type="match status" value="1"/>
</dbReference>
<proteinExistence type="inferred from homology"/>
<dbReference type="InterPro" id="IPR021891">
    <property type="entry name" value="Telomerase_RBD"/>
</dbReference>
<dbReference type="AlphaFoldDB" id="A0A913ZHK7"/>
<dbReference type="RefSeq" id="XP_038051267.1">
    <property type="nucleotide sequence ID" value="XM_038195339.1"/>
</dbReference>
<evidence type="ECO:0000256" key="8">
    <source>
        <dbReference type="ARBA" id="ARBA00022842"/>
    </source>
</evidence>
<dbReference type="PANTHER" id="PTHR12066:SF0">
    <property type="entry name" value="TELOMERASE REVERSE TRANSCRIPTASE"/>
    <property type="match status" value="1"/>
</dbReference>
<dbReference type="GO" id="GO:0042162">
    <property type="term" value="F:telomeric DNA binding"/>
    <property type="evidence" value="ECO:0007669"/>
    <property type="project" value="TreeGrafter"/>
</dbReference>
<dbReference type="GO" id="GO:0000333">
    <property type="term" value="C:telomerase catalytic core complex"/>
    <property type="evidence" value="ECO:0007669"/>
    <property type="project" value="TreeGrafter"/>
</dbReference>
<evidence type="ECO:0000256" key="9">
    <source>
        <dbReference type="ARBA" id="ARBA00022895"/>
    </source>
</evidence>
<dbReference type="InterPro" id="IPR000477">
    <property type="entry name" value="RT_dom"/>
</dbReference>
<keyword evidence="17" id="KW-1185">Reference proteome</keyword>
<comment type="subcellular location">
    <subcellularLocation>
        <location evidence="14">Nucleus</location>
    </subcellularLocation>
    <subcellularLocation>
        <location evidence="14">Chromosome</location>
        <location evidence="14">Telomere</location>
    </subcellularLocation>
</comment>
<dbReference type="CTD" id="7015"/>
<evidence type="ECO:0000256" key="14">
    <source>
        <dbReference type="RuleBase" id="RU365061"/>
    </source>
</evidence>
<keyword evidence="5 14" id="KW-0808">Transferase</keyword>
<evidence type="ECO:0000256" key="13">
    <source>
        <dbReference type="ARBA" id="ARBA00048173"/>
    </source>
</evidence>
<name>A0A913ZHK7_PATMI</name>
<evidence type="ECO:0000256" key="7">
    <source>
        <dbReference type="ARBA" id="ARBA00022723"/>
    </source>
</evidence>
<evidence type="ECO:0000256" key="11">
    <source>
        <dbReference type="ARBA" id="ARBA00023242"/>
    </source>
</evidence>
<evidence type="ECO:0000256" key="6">
    <source>
        <dbReference type="ARBA" id="ARBA00022695"/>
    </source>
</evidence>
<dbReference type="GO" id="GO:0046872">
    <property type="term" value="F:metal ion binding"/>
    <property type="evidence" value="ECO:0007669"/>
    <property type="project" value="UniProtKB-KW"/>
</dbReference>
<dbReference type="SUPFAM" id="SSF56672">
    <property type="entry name" value="DNA/RNA polymerases"/>
    <property type="match status" value="1"/>
</dbReference>
<protein>
    <recommendedName>
        <fullName evidence="3 14">Telomerase reverse transcriptase</fullName>
        <ecNumber evidence="2 14">2.7.7.49</ecNumber>
    </recommendedName>
    <alternativeName>
        <fullName evidence="12 14">Telomerase catalytic subunit</fullName>
    </alternativeName>
</protein>
<dbReference type="EC" id="2.7.7.49" evidence="2 14"/>
<comment type="catalytic activity">
    <reaction evidence="13 14">
        <text>DNA(n) + a 2'-deoxyribonucleoside 5'-triphosphate = DNA(n+1) + diphosphate</text>
        <dbReference type="Rhea" id="RHEA:22508"/>
        <dbReference type="Rhea" id="RHEA-COMP:17339"/>
        <dbReference type="Rhea" id="RHEA-COMP:17340"/>
        <dbReference type="ChEBI" id="CHEBI:33019"/>
        <dbReference type="ChEBI" id="CHEBI:61560"/>
        <dbReference type="ChEBI" id="CHEBI:173112"/>
        <dbReference type="EC" id="2.7.7.49"/>
    </reaction>
</comment>
<keyword evidence="6 14" id="KW-0548">Nucleotidyltransferase</keyword>
<sequence>MEVLKKLYPRTFTLSEYLEGVGCPDLIQPRDKVGFRSFVQTTILAEIDGTLQLEEPVSFRHCLHQAEVVTKSVQVLKTRCVAKNKNVLLFGKSQTNEWCVPESNQTLVNMPHWELLLARIGDDVMLHLLVNLSVFLFAPPSCYIQVCGFPICDLISRPGKILHHPNPSGNSSDLASVTFPMASVCHRKKGCGRLPKTHRLECLPASNSGAKKLMSSILTEQKLTKNGRSKISRTRRRFVPMQNLLKDILAAHKKTNVTALLDAHCPTPSHGVTCERSLTLQDLLNDTNEPWRVFLFLRGVLIRAVPFPVWGSMHNRQAFFKFVEKFVKLGRTEKLDLEQLMKKINVQDCDWTRLKKLGGRSPCRSDALMQEKMVSSLLAWIMSDYIMALVRTAFYVTETSSRRNGVVYYRKSTWNMLEKMGIEQCVASGILKPITHKLAENLISSEATLGCSSLRLVPKPKGLRPITNMRQPAAGKQGITINNLLEDVCDVLSFHRSQEPSCLGSSLFSVNEAYEKWKQFVVEYRQQDARPLYFVKVDINQSYDSIPHLALYDVITQLLKLPSKNQLFTIHRYAAVTCNLRRTYCRRTYLEEGCHMTCHQILLQQAQEERWKNAVLVNRVWSQSTTAQHAMALLKKHVGCDIVKFGGRHYLRKKGIPQGSIVSSLLCNYFYAAMETECLPPIGQDELMLRLIDDFLLVTPNLEKAKGFLTVLLNGLPKYGCQTNRTKTLTNFPFVFDGQQIQSIGQSELFPWCGLLFNTENLEVCNDFTRYKDVSIRYTMSLDSSGDVISKVKTKLIQAMQAKCAGFFLDPQINSFLTVRRNCYEMLLMCAFRFHSLLRALPHHFKTSKNVSRELLGVIFRLIDKMHRVGCPLKKSETKWLCLTAFQTKLQIHQSSYRRLLKLIKKTHRKVSRYMVRADKETLELACSPALPQAFKAMKT</sequence>
<evidence type="ECO:0000256" key="5">
    <source>
        <dbReference type="ARBA" id="ARBA00022679"/>
    </source>
</evidence>